<dbReference type="Ensembl" id="ENSHHUT00000010908.1">
    <property type="protein sequence ID" value="ENSHHUP00000010571.1"/>
    <property type="gene ID" value="ENSHHUG00000006464.1"/>
</dbReference>
<reference evidence="2" key="1">
    <citation type="submission" date="2018-06" db="EMBL/GenBank/DDBJ databases">
        <title>Genome assembly of Danube salmon.</title>
        <authorList>
            <person name="Macqueen D.J."/>
            <person name="Gundappa M.K."/>
        </authorList>
    </citation>
    <scope>NUCLEOTIDE SEQUENCE [LARGE SCALE GENOMIC DNA]</scope>
</reference>
<reference evidence="1" key="3">
    <citation type="submission" date="2025-09" db="UniProtKB">
        <authorList>
            <consortium name="Ensembl"/>
        </authorList>
    </citation>
    <scope>IDENTIFICATION</scope>
</reference>
<dbReference type="AlphaFoldDB" id="A0A4W5KF35"/>
<dbReference type="Proteomes" id="UP000314982">
    <property type="component" value="Unassembled WGS sequence"/>
</dbReference>
<evidence type="ECO:0000313" key="2">
    <source>
        <dbReference type="Proteomes" id="UP000314982"/>
    </source>
</evidence>
<evidence type="ECO:0000313" key="1">
    <source>
        <dbReference type="Ensembl" id="ENSHHUP00000010571.1"/>
    </source>
</evidence>
<keyword evidence="2" id="KW-1185">Reference proteome</keyword>
<proteinExistence type="predicted"/>
<accession>A0A4W5KF35</accession>
<organism evidence="1 2">
    <name type="scientific">Hucho hucho</name>
    <name type="common">huchen</name>
    <dbReference type="NCBI Taxonomy" id="62062"/>
    <lineage>
        <taxon>Eukaryota</taxon>
        <taxon>Metazoa</taxon>
        <taxon>Chordata</taxon>
        <taxon>Craniata</taxon>
        <taxon>Vertebrata</taxon>
        <taxon>Euteleostomi</taxon>
        <taxon>Actinopterygii</taxon>
        <taxon>Neopterygii</taxon>
        <taxon>Teleostei</taxon>
        <taxon>Protacanthopterygii</taxon>
        <taxon>Salmoniformes</taxon>
        <taxon>Salmonidae</taxon>
        <taxon>Salmoninae</taxon>
        <taxon>Hucho</taxon>
    </lineage>
</organism>
<name>A0A4W5KF35_9TELE</name>
<dbReference type="STRING" id="62062.ENSHHUP00000010571"/>
<protein>
    <submittedName>
        <fullName evidence="1">Uncharacterized protein</fullName>
    </submittedName>
</protein>
<reference evidence="1" key="2">
    <citation type="submission" date="2025-08" db="UniProtKB">
        <authorList>
            <consortium name="Ensembl"/>
        </authorList>
    </citation>
    <scope>IDENTIFICATION</scope>
</reference>
<sequence>SYEPSEPNSLPISALRGQGLEELKTVVEEAIVRSTGKQVLTLPVDLSSSQLRTQPEIFWQATVDHSSPYEPGHSLRSSGRPLLTIHLPTSQDTACLRSSGRPLLTIHLPMSQDTACLISSGRPLLTIHLPTSQDTACLRSSGRPLLTIHLPTSQDTACLRSSGRPLLTIPKSRLKTKGEACSIRAPRLWNGLPEQVRLADSVPLFKSPLL</sequence>